<dbReference type="SUPFAM" id="SSF53474">
    <property type="entry name" value="alpha/beta-Hydrolases"/>
    <property type="match status" value="1"/>
</dbReference>
<evidence type="ECO:0000256" key="1">
    <source>
        <dbReference type="SAM" id="Phobius"/>
    </source>
</evidence>
<reference evidence="3" key="1">
    <citation type="journal article" date="2012" name="ISME J.">
        <title>Roseobacter clade bacteria are abundant in coastal sediments and encode a novel combination of sulfur oxidation genes.</title>
        <authorList>
            <person name="Lenk S."/>
            <person name="Moraru C."/>
            <person name="Hahnke S."/>
            <person name="Arnds J."/>
            <person name="Richter M."/>
            <person name="Kube M."/>
            <person name="Reinhardt R."/>
            <person name="Brinkhoff T."/>
            <person name="Harder J."/>
            <person name="Amann R."/>
            <person name="Mussmann M."/>
        </authorList>
    </citation>
    <scope>NUCLEOTIDE SEQUENCE</scope>
</reference>
<gene>
    <name evidence="3" type="ORF">ws633F6_0016</name>
</gene>
<evidence type="ECO:0000259" key="2">
    <source>
        <dbReference type="Pfam" id="PF12146"/>
    </source>
</evidence>
<sequence length="484" mass="54691">MKLNITYALKKFLSITAFTFFGAILGVIILYIYLMQNRPDLHPWHTTSLEEEFTTRSASKVKTFPEYLAQEESLFNELQDKIYNNWTDKREHQLIRYDPTSMANPSLYEVNWNRSFELEQAKPTAGVLLLHGLSDSPYSLRTLAKTLHQQGNYVIGLRMPGHGTIPSGLVETSWQDMAASVKIAARHLSDQINSKPLHIIGYSMGAAQAVNYSLDALQDETLPETDSLVLISPAIGVSAVAAFAIWQSRLSTIPGLEKLAWNSIGPEYDPYKYTSFAVNAGDLMYRLTLAIGTKLELLQKKKRTAEFPKVLAMLSAVDATVSVSAVLDYLLDKLNNENNELVVFDINRYKYILPFVSNDPGEGLKKLFTRENLNFRLSLLTNESENSYKVLESNKERNNTLSKKQLDLVWPENIYSLSHVALPFSVTDSLYGAEPENEAGLHIGRMSPRGERNVLSVPASDSLRLRYNPFYLYLQQRIVNFLAE</sequence>
<dbReference type="PANTHER" id="PTHR43798">
    <property type="entry name" value="MONOACYLGLYCEROL LIPASE"/>
    <property type="match status" value="1"/>
</dbReference>
<proteinExistence type="predicted"/>
<evidence type="ECO:0000313" key="3">
    <source>
        <dbReference type="EMBL" id="AFI78574.1"/>
    </source>
</evidence>
<keyword evidence="1" id="KW-1133">Transmembrane helix</keyword>
<dbReference type="InterPro" id="IPR029058">
    <property type="entry name" value="AB_hydrolase_fold"/>
</dbReference>
<protein>
    <recommendedName>
        <fullName evidence="2">Serine aminopeptidase S33 domain-containing protein</fullName>
    </recommendedName>
</protein>
<dbReference type="EMBL" id="JQ256785">
    <property type="protein sequence ID" value="AFI78574.1"/>
    <property type="molecule type" value="Genomic_DNA"/>
</dbReference>
<dbReference type="GO" id="GO:0016020">
    <property type="term" value="C:membrane"/>
    <property type="evidence" value="ECO:0007669"/>
    <property type="project" value="TreeGrafter"/>
</dbReference>
<dbReference type="InterPro" id="IPR022742">
    <property type="entry name" value="Hydrolase_4"/>
</dbReference>
<dbReference type="Gene3D" id="3.40.50.1820">
    <property type="entry name" value="alpha/beta hydrolase"/>
    <property type="match status" value="1"/>
</dbReference>
<dbReference type="InterPro" id="IPR050266">
    <property type="entry name" value="AB_hydrolase_sf"/>
</dbReference>
<dbReference type="Pfam" id="PF12146">
    <property type="entry name" value="Hydrolase_4"/>
    <property type="match status" value="1"/>
</dbReference>
<organism evidence="3">
    <name type="scientific">uncultured bacterium ws633F6</name>
    <dbReference type="NCBI Taxonomy" id="1131832"/>
    <lineage>
        <taxon>Bacteria</taxon>
        <taxon>environmental samples</taxon>
    </lineage>
</organism>
<dbReference type="AlphaFoldDB" id="I1X4Z9"/>
<feature type="domain" description="Serine aminopeptidase S33" evidence="2">
    <location>
        <begin position="122"/>
        <end position="241"/>
    </location>
</feature>
<keyword evidence="1" id="KW-0812">Transmembrane</keyword>
<accession>I1X4Z9</accession>
<name>I1X4Z9_9BACT</name>
<dbReference type="PANTHER" id="PTHR43798:SF33">
    <property type="entry name" value="HYDROLASE, PUTATIVE (AFU_ORTHOLOGUE AFUA_2G14860)-RELATED"/>
    <property type="match status" value="1"/>
</dbReference>
<keyword evidence="1" id="KW-0472">Membrane</keyword>
<feature type="transmembrane region" description="Helical" evidence="1">
    <location>
        <begin position="12"/>
        <end position="34"/>
    </location>
</feature>